<feature type="domain" description="HAMP" evidence="14">
    <location>
        <begin position="205"/>
        <end position="257"/>
    </location>
</feature>
<dbReference type="Gene3D" id="3.30.565.10">
    <property type="entry name" value="Histidine kinase-like ATPase, C-terminal domain"/>
    <property type="match status" value="1"/>
</dbReference>
<dbReference type="Pfam" id="PF00512">
    <property type="entry name" value="HisKA"/>
    <property type="match status" value="1"/>
</dbReference>
<evidence type="ECO:0000256" key="3">
    <source>
        <dbReference type="ARBA" id="ARBA00012438"/>
    </source>
</evidence>
<keyword evidence="4" id="KW-1003">Cell membrane</keyword>
<dbReference type="Gene3D" id="6.10.340.10">
    <property type="match status" value="1"/>
</dbReference>
<dbReference type="InterPro" id="IPR003660">
    <property type="entry name" value="HAMP_dom"/>
</dbReference>
<keyword evidence="10" id="KW-0902">Two-component regulatory system</keyword>
<dbReference type="InterPro" id="IPR003594">
    <property type="entry name" value="HATPase_dom"/>
</dbReference>
<evidence type="ECO:0000256" key="8">
    <source>
        <dbReference type="ARBA" id="ARBA00022777"/>
    </source>
</evidence>
<dbReference type="SUPFAM" id="SSF47384">
    <property type="entry name" value="Homodimeric domain of signal transducing histidine kinase"/>
    <property type="match status" value="1"/>
</dbReference>
<evidence type="ECO:0000256" key="7">
    <source>
        <dbReference type="ARBA" id="ARBA00022692"/>
    </source>
</evidence>
<dbReference type="SUPFAM" id="SSF103190">
    <property type="entry name" value="Sensory domain-like"/>
    <property type="match status" value="1"/>
</dbReference>
<dbReference type="Proteomes" id="UP000346198">
    <property type="component" value="Unassembled WGS sequence"/>
</dbReference>
<reference evidence="15 16" key="1">
    <citation type="submission" date="2019-04" db="EMBL/GenBank/DDBJ databases">
        <authorList>
            <person name="Van Vliet M D."/>
        </authorList>
    </citation>
    <scope>NUCLEOTIDE SEQUENCE [LARGE SCALE GENOMIC DNA]</scope>
    <source>
        <strain evidence="15 16">F21</strain>
    </source>
</reference>
<dbReference type="InterPro" id="IPR036890">
    <property type="entry name" value="HATPase_C_sf"/>
</dbReference>
<dbReference type="RefSeq" id="WP_136064055.1">
    <property type="nucleotide sequence ID" value="NZ_CAAHFH010000002.1"/>
</dbReference>
<comment type="catalytic activity">
    <reaction evidence="1">
        <text>ATP + protein L-histidine = ADP + protein N-phospho-L-histidine.</text>
        <dbReference type="EC" id="2.7.13.3"/>
    </reaction>
</comment>
<comment type="subcellular location">
    <subcellularLocation>
        <location evidence="2">Cell membrane</location>
        <topology evidence="2">Multi-pass membrane protein</topology>
    </subcellularLocation>
</comment>
<dbReference type="InterPro" id="IPR029151">
    <property type="entry name" value="Sensor-like_sf"/>
</dbReference>
<evidence type="ECO:0000259" key="13">
    <source>
        <dbReference type="PROSITE" id="PS50109"/>
    </source>
</evidence>
<evidence type="ECO:0000256" key="6">
    <source>
        <dbReference type="ARBA" id="ARBA00022679"/>
    </source>
</evidence>
<dbReference type="SMART" id="SM00388">
    <property type="entry name" value="HisKA"/>
    <property type="match status" value="1"/>
</dbReference>
<accession>A0A6C2URL4</accession>
<dbReference type="Gene3D" id="1.10.287.130">
    <property type="match status" value="1"/>
</dbReference>
<dbReference type="EMBL" id="CAAHFH010000002">
    <property type="protein sequence ID" value="VGO22593.1"/>
    <property type="molecule type" value="Genomic_DNA"/>
</dbReference>
<feature type="domain" description="Histidine kinase" evidence="13">
    <location>
        <begin position="264"/>
        <end position="476"/>
    </location>
</feature>
<evidence type="ECO:0000256" key="2">
    <source>
        <dbReference type="ARBA" id="ARBA00004651"/>
    </source>
</evidence>
<dbReference type="GO" id="GO:0000155">
    <property type="term" value="F:phosphorelay sensor kinase activity"/>
    <property type="evidence" value="ECO:0007669"/>
    <property type="project" value="InterPro"/>
</dbReference>
<evidence type="ECO:0000313" key="15">
    <source>
        <dbReference type="EMBL" id="VGO22593.1"/>
    </source>
</evidence>
<evidence type="ECO:0000256" key="9">
    <source>
        <dbReference type="ARBA" id="ARBA00022989"/>
    </source>
</evidence>
<evidence type="ECO:0000259" key="14">
    <source>
        <dbReference type="PROSITE" id="PS50885"/>
    </source>
</evidence>
<evidence type="ECO:0000256" key="1">
    <source>
        <dbReference type="ARBA" id="ARBA00000085"/>
    </source>
</evidence>
<sequence>MKIRNRLFITAALLMSIGVYWLVDWIVQDVRLHYFITMEESLVDTSVILAAQIAQQTDGRGIHIDPTFGKSISEAVARTLDAQIYGFTKTNMNLRVVVVDRERRVLYDSRGSDAEGTQYEWRDTRLALQGKYGARASYEEAGVPDSFHFYVAAPVWVDGEIAGAVSVGKPVSSITPFMRQARVRLVVSSLIAFTAILLLLIPVSLWIIHPIRILTDYARNIRDGRKVTRPVLGHGGEMSELANAFEEMRDALEGKQYVEEYVQSLTHEMKSPLAAIQGAAELLDEDMTPEQRALFLQNIRNESKRMHGLVDRMLALASIEKRKGLVRAEPVDVQGLLDDVAGGLAPVLQAKGITLRRSVVPGLELYGEYFLLRQAVMNLTQNAVDFSECGGVIELHAETAGTEIRIAVCDEGTGIPEYALDRIFDRFYSLSRPESGKKSSGLGLNFVRQIARLHGGDVVLANRPSGGVEATLSFPV</sequence>
<dbReference type="SUPFAM" id="SSF55874">
    <property type="entry name" value="ATPase domain of HSP90 chaperone/DNA topoisomerase II/histidine kinase"/>
    <property type="match status" value="1"/>
</dbReference>
<dbReference type="InterPro" id="IPR050428">
    <property type="entry name" value="TCS_sensor_his_kinase"/>
</dbReference>
<gene>
    <name evidence="15" type="primary">creC</name>
    <name evidence="15" type="ORF">SCARR_04678</name>
</gene>
<dbReference type="PRINTS" id="PR00344">
    <property type="entry name" value="BCTRLSENSOR"/>
</dbReference>
<keyword evidence="7 12" id="KW-0812">Transmembrane</keyword>
<dbReference type="Pfam" id="PF02518">
    <property type="entry name" value="HATPase_c"/>
    <property type="match status" value="1"/>
</dbReference>
<evidence type="ECO:0000256" key="10">
    <source>
        <dbReference type="ARBA" id="ARBA00023012"/>
    </source>
</evidence>
<evidence type="ECO:0000313" key="16">
    <source>
        <dbReference type="Proteomes" id="UP000346198"/>
    </source>
</evidence>
<keyword evidence="6" id="KW-0808">Transferase</keyword>
<keyword evidence="5" id="KW-0597">Phosphoprotein</keyword>
<evidence type="ECO:0000256" key="12">
    <source>
        <dbReference type="SAM" id="Phobius"/>
    </source>
</evidence>
<dbReference type="PROSITE" id="PS50109">
    <property type="entry name" value="HIS_KIN"/>
    <property type="match status" value="1"/>
</dbReference>
<dbReference type="AlphaFoldDB" id="A0A6C2URL4"/>
<dbReference type="InterPro" id="IPR003661">
    <property type="entry name" value="HisK_dim/P_dom"/>
</dbReference>
<dbReference type="PROSITE" id="PS50885">
    <property type="entry name" value="HAMP"/>
    <property type="match status" value="1"/>
</dbReference>
<proteinExistence type="predicted"/>
<dbReference type="Pfam" id="PF00672">
    <property type="entry name" value="HAMP"/>
    <property type="match status" value="1"/>
</dbReference>
<dbReference type="SMART" id="SM00304">
    <property type="entry name" value="HAMP"/>
    <property type="match status" value="1"/>
</dbReference>
<evidence type="ECO:0000256" key="5">
    <source>
        <dbReference type="ARBA" id="ARBA00022553"/>
    </source>
</evidence>
<evidence type="ECO:0000256" key="4">
    <source>
        <dbReference type="ARBA" id="ARBA00022475"/>
    </source>
</evidence>
<keyword evidence="16" id="KW-1185">Reference proteome</keyword>
<dbReference type="SMART" id="SM00387">
    <property type="entry name" value="HATPase_c"/>
    <property type="match status" value="1"/>
</dbReference>
<dbReference type="GO" id="GO:0005886">
    <property type="term" value="C:plasma membrane"/>
    <property type="evidence" value="ECO:0007669"/>
    <property type="project" value="UniProtKB-SubCell"/>
</dbReference>
<dbReference type="EC" id="2.7.13.3" evidence="3"/>
<dbReference type="InterPro" id="IPR036097">
    <property type="entry name" value="HisK_dim/P_sf"/>
</dbReference>
<dbReference type="CDD" id="cd00082">
    <property type="entry name" value="HisKA"/>
    <property type="match status" value="1"/>
</dbReference>
<dbReference type="InterPro" id="IPR005467">
    <property type="entry name" value="His_kinase_dom"/>
</dbReference>
<protein>
    <recommendedName>
        <fullName evidence="3">histidine kinase</fullName>
        <ecNumber evidence="3">2.7.13.3</ecNumber>
    </recommendedName>
</protein>
<name>A0A6C2URL4_9BACT</name>
<dbReference type="PANTHER" id="PTHR45436:SF10">
    <property type="entry name" value="HISTIDINE KINASE"/>
    <property type="match status" value="1"/>
</dbReference>
<dbReference type="CDD" id="cd06225">
    <property type="entry name" value="HAMP"/>
    <property type="match status" value="1"/>
</dbReference>
<dbReference type="InterPro" id="IPR004358">
    <property type="entry name" value="Sig_transdc_His_kin-like_C"/>
</dbReference>
<dbReference type="SUPFAM" id="SSF158472">
    <property type="entry name" value="HAMP domain-like"/>
    <property type="match status" value="1"/>
</dbReference>
<keyword evidence="8" id="KW-0418">Kinase</keyword>
<organism evidence="15 16">
    <name type="scientific">Pontiella sulfatireligans</name>
    <dbReference type="NCBI Taxonomy" id="2750658"/>
    <lineage>
        <taxon>Bacteria</taxon>
        <taxon>Pseudomonadati</taxon>
        <taxon>Kiritimatiellota</taxon>
        <taxon>Kiritimatiellia</taxon>
        <taxon>Kiritimatiellales</taxon>
        <taxon>Pontiellaceae</taxon>
        <taxon>Pontiella</taxon>
    </lineage>
</organism>
<keyword evidence="11 12" id="KW-0472">Membrane</keyword>
<keyword evidence="9 12" id="KW-1133">Transmembrane helix</keyword>
<dbReference type="PANTHER" id="PTHR45436">
    <property type="entry name" value="SENSOR HISTIDINE KINASE YKOH"/>
    <property type="match status" value="1"/>
</dbReference>
<dbReference type="NCBIfam" id="NF008312">
    <property type="entry name" value="PRK11100.1"/>
    <property type="match status" value="1"/>
</dbReference>
<evidence type="ECO:0000256" key="11">
    <source>
        <dbReference type="ARBA" id="ARBA00023136"/>
    </source>
</evidence>
<feature type="transmembrane region" description="Helical" evidence="12">
    <location>
        <begin position="185"/>
        <end position="208"/>
    </location>
</feature>